<keyword evidence="3" id="KW-0378">Hydrolase</keyword>
<dbReference type="Pfam" id="PF19290">
    <property type="entry name" value="PmbA_TldD_2nd"/>
    <property type="match status" value="1"/>
</dbReference>
<dbReference type="Pfam" id="PF01523">
    <property type="entry name" value="PmbA_TldD_1st"/>
    <property type="match status" value="1"/>
</dbReference>
<organism evidence="8">
    <name type="scientific">Dictyoglomus thermophilum</name>
    <dbReference type="NCBI Taxonomy" id="14"/>
    <lineage>
        <taxon>Bacteria</taxon>
        <taxon>Pseudomonadati</taxon>
        <taxon>Dictyoglomota</taxon>
        <taxon>Dictyoglomia</taxon>
        <taxon>Dictyoglomales</taxon>
        <taxon>Dictyoglomaceae</taxon>
        <taxon>Dictyoglomus</taxon>
    </lineage>
</organism>
<dbReference type="SUPFAM" id="SSF111283">
    <property type="entry name" value="Putative modulator of DNA gyrase, PmbA/TldD"/>
    <property type="match status" value="1"/>
</dbReference>
<dbReference type="InterPro" id="IPR035068">
    <property type="entry name" value="TldD/PmbA_N"/>
</dbReference>
<dbReference type="GO" id="GO:0008237">
    <property type="term" value="F:metallopeptidase activity"/>
    <property type="evidence" value="ECO:0007669"/>
    <property type="project" value="UniProtKB-KW"/>
</dbReference>
<evidence type="ECO:0000256" key="1">
    <source>
        <dbReference type="ARBA" id="ARBA00005836"/>
    </source>
</evidence>
<dbReference type="InterPro" id="IPR002510">
    <property type="entry name" value="Metalloprtase-TldD/E_N"/>
</dbReference>
<dbReference type="Gene3D" id="3.30.2290.10">
    <property type="entry name" value="PmbA/TldD superfamily"/>
    <property type="match status" value="1"/>
</dbReference>
<dbReference type="InterPro" id="IPR036059">
    <property type="entry name" value="TldD/PmbA_sf"/>
</dbReference>
<evidence type="ECO:0000256" key="4">
    <source>
        <dbReference type="ARBA" id="ARBA00023049"/>
    </source>
</evidence>
<feature type="domain" description="Metalloprotease TldD/E N-terminal" evidence="5">
    <location>
        <begin position="23"/>
        <end position="82"/>
    </location>
</feature>
<evidence type="ECO:0000259" key="5">
    <source>
        <dbReference type="Pfam" id="PF01523"/>
    </source>
</evidence>
<accession>A0A7C3MJ47</accession>
<dbReference type="AlphaFoldDB" id="A0A7C3MJ47"/>
<dbReference type="GO" id="GO:0006508">
    <property type="term" value="P:proteolysis"/>
    <property type="evidence" value="ECO:0007669"/>
    <property type="project" value="UniProtKB-KW"/>
</dbReference>
<evidence type="ECO:0000313" key="8">
    <source>
        <dbReference type="EMBL" id="HFX12975.1"/>
    </source>
</evidence>
<comment type="caution">
    <text evidence="8">The sequence shown here is derived from an EMBL/GenBank/DDBJ whole genome shotgun (WGS) entry which is preliminary data.</text>
</comment>
<comment type="similarity">
    <text evidence="1">Belongs to the peptidase U62 family.</text>
</comment>
<dbReference type="Pfam" id="PF19289">
    <property type="entry name" value="PmbA_TldD_3rd"/>
    <property type="match status" value="1"/>
</dbReference>
<feature type="domain" description="Metalloprotease TldD/E central" evidence="7">
    <location>
        <begin position="111"/>
        <end position="218"/>
    </location>
</feature>
<evidence type="ECO:0000256" key="2">
    <source>
        <dbReference type="ARBA" id="ARBA00022670"/>
    </source>
</evidence>
<dbReference type="EMBL" id="DTIN01000009">
    <property type="protein sequence ID" value="HFX12975.1"/>
    <property type="molecule type" value="Genomic_DNA"/>
</dbReference>
<protein>
    <submittedName>
        <fullName evidence="8">TldD/PmbA family protein</fullName>
    </submittedName>
</protein>
<dbReference type="PANTHER" id="PTHR30624">
    <property type="entry name" value="UNCHARACTERIZED PROTEIN TLDD AND PMBA"/>
    <property type="match status" value="1"/>
</dbReference>
<dbReference type="PANTHER" id="PTHR30624:SF4">
    <property type="entry name" value="METALLOPROTEASE TLDD"/>
    <property type="match status" value="1"/>
</dbReference>
<proteinExistence type="inferred from homology"/>
<keyword evidence="4" id="KW-0482">Metalloprotease</keyword>
<evidence type="ECO:0000256" key="3">
    <source>
        <dbReference type="ARBA" id="ARBA00022801"/>
    </source>
</evidence>
<sequence>MLNKNLIEEILGIAIRHGGEFSEIFLENSHSLYFYWDDRRAEEVTYGEDIGAGIRIIQGDKVYYGYTTDISELGLKKLANNLSEVVIKGENNRKIIMEDKKEFITKALKDYKSVEVGEGIDLLKIMDESSRNYSPRIVQFTSVIRNHTQEILIANSEGDFVEEKRVRSVVYGFAVGEKDGLIQTGYEIVGATLGWELFTEDLVKNVALEASRRAILMLEAEEAPAGIMPVIISSQAGGVLIHEAVGHGLEADLVEKGVSVYKGKIGEKVASNSVTLVDAGVLEEKYGSSYVDDEGVKTNYNVLIDRGILKSYMHSRITAKKFGVAPTGNGRRQSFRYPPIPRMTNTFILPGNSKLGDMLDKVEKGLYVVKMGGGQVDTVSGDFVFEIEEGYMIESGKIKNPVRGATLIGNGPKILEKIELIGDDIGFTPGTCGKDGQGVPVTDGMPTILISEITVGGTKKRED</sequence>
<keyword evidence="2" id="KW-0645">Protease</keyword>
<dbReference type="InterPro" id="IPR045570">
    <property type="entry name" value="Metalloprtase-TldD/E_cen_dom"/>
</dbReference>
<evidence type="ECO:0000259" key="6">
    <source>
        <dbReference type="Pfam" id="PF19289"/>
    </source>
</evidence>
<evidence type="ECO:0000259" key="7">
    <source>
        <dbReference type="Pfam" id="PF19290"/>
    </source>
</evidence>
<dbReference type="InterPro" id="IPR045569">
    <property type="entry name" value="Metalloprtase-TldD/E_C"/>
</dbReference>
<dbReference type="GO" id="GO:0005829">
    <property type="term" value="C:cytosol"/>
    <property type="evidence" value="ECO:0007669"/>
    <property type="project" value="TreeGrafter"/>
</dbReference>
<reference evidence="8" key="1">
    <citation type="journal article" date="2020" name="mSystems">
        <title>Genome- and Community-Level Interaction Insights into Carbon Utilization and Element Cycling Functions of Hydrothermarchaeota in Hydrothermal Sediment.</title>
        <authorList>
            <person name="Zhou Z."/>
            <person name="Liu Y."/>
            <person name="Xu W."/>
            <person name="Pan J."/>
            <person name="Luo Z.H."/>
            <person name="Li M."/>
        </authorList>
    </citation>
    <scope>NUCLEOTIDE SEQUENCE [LARGE SCALE GENOMIC DNA]</scope>
    <source>
        <strain evidence="8">SpSt-81</strain>
    </source>
</reference>
<gene>
    <name evidence="8" type="ORF">ENW00_02315</name>
</gene>
<dbReference type="InterPro" id="IPR025502">
    <property type="entry name" value="TldD"/>
</dbReference>
<dbReference type="PIRSF" id="PIRSF004919">
    <property type="entry name" value="TldD"/>
    <property type="match status" value="1"/>
</dbReference>
<name>A0A7C3MJ47_DICTH</name>
<dbReference type="InterPro" id="IPR051463">
    <property type="entry name" value="Peptidase_U62_metallo"/>
</dbReference>
<feature type="domain" description="Metalloprotease TldD/E C-terminal" evidence="6">
    <location>
        <begin position="226"/>
        <end position="457"/>
    </location>
</feature>